<evidence type="ECO:0000313" key="3">
    <source>
        <dbReference type="Proteomes" id="UP000183038"/>
    </source>
</evidence>
<protein>
    <recommendedName>
        <fullName evidence="4">Aerotolerance regulator N-terminal domain-containing protein</fullName>
    </recommendedName>
</protein>
<dbReference type="OrthoDB" id="980086at2"/>
<evidence type="ECO:0000256" key="1">
    <source>
        <dbReference type="SAM" id="Phobius"/>
    </source>
</evidence>
<evidence type="ECO:0000313" key="2">
    <source>
        <dbReference type="EMBL" id="SEC61868.1"/>
    </source>
</evidence>
<dbReference type="AlphaFoldDB" id="A0A1H4U086"/>
<feature type="transmembrane region" description="Helical" evidence="1">
    <location>
        <begin position="558"/>
        <end position="576"/>
    </location>
</feature>
<keyword evidence="1" id="KW-1133">Transmembrane helix</keyword>
<organism evidence="2 3">
    <name type="scientific">Maribacter dokdonensis</name>
    <dbReference type="NCBI Taxonomy" id="320912"/>
    <lineage>
        <taxon>Bacteria</taxon>
        <taxon>Pseudomonadati</taxon>
        <taxon>Bacteroidota</taxon>
        <taxon>Flavobacteriia</taxon>
        <taxon>Flavobacteriales</taxon>
        <taxon>Flavobacteriaceae</taxon>
        <taxon>Maribacter</taxon>
    </lineage>
</organism>
<keyword evidence="1" id="KW-0472">Membrane</keyword>
<dbReference type="Proteomes" id="UP000183038">
    <property type="component" value="Unassembled WGS sequence"/>
</dbReference>
<proteinExistence type="predicted"/>
<reference evidence="2 3" key="1">
    <citation type="submission" date="2016-10" db="EMBL/GenBank/DDBJ databases">
        <authorList>
            <person name="de Groot N.N."/>
        </authorList>
    </citation>
    <scope>NUCLEOTIDE SEQUENCE [LARGE SCALE GENOMIC DNA]</scope>
    <source>
        <strain evidence="2 3">MAR_2009_71</strain>
    </source>
</reference>
<evidence type="ECO:0008006" key="4">
    <source>
        <dbReference type="Google" id="ProtNLM"/>
    </source>
</evidence>
<dbReference type="RefSeq" id="WP_074674357.1">
    <property type="nucleotide sequence ID" value="NZ_FNTB01000001.1"/>
</dbReference>
<sequence length="584" mass="66313">MIDGISFVQKELLLPIISGGVLVFAAFIFKEWQTRNKGRFTLNAIVAFITLFALILIILEPSKEVEVQHKQGLLLTEGYRTAQKDSLEAIYEGIQVLEYNPKQSVRTALDSLTSLMIIGDGVAPYDFYKFDSIPTSYLPNEITSGIIRVMFNDLLVLGDEFRLNGTYAKPKLGSSLVLQDSRGNGLDSILLKDRSSQNFSLKTVPKVSGDFIFRLSEKDSVGKVLASNPLPITIRKKEPIRVLIVNTFPTFETKYLKNFLADEGYEVTVRSQLTKGKYKFEYFNTKASPIYQFTEESLSKFNVVITDTETYFNFGKTVKNRFEHSILENGLGLLIQPTELMFKLGKAMPYFSFKSDGVNEVQLPNSTVNIEKYPFTFNETFAVNAIDSNKLGKLSYYRQLGLGRVATTTLLNSYQLVLKGKDQPYKSIWTQILDKIVQRKEQVVAWQSQTELPKVGEPFSFVVRTGLEDFQVLNTEENRVPSLQDARVSFKYSGTTYPKKAGWNTLEVEGDSTTQFSYYVYDADDWKSLSASHKREANTKQFGKEIKENRTVVVNRPISLLFFYILFLLGIGWLWLSSKLSAQS</sequence>
<accession>A0A1H4U086</accession>
<gene>
    <name evidence="2" type="ORF">SAMN05192540_3629</name>
</gene>
<feature type="transmembrane region" description="Helical" evidence="1">
    <location>
        <begin position="41"/>
        <end position="59"/>
    </location>
</feature>
<dbReference type="EMBL" id="FNTB01000001">
    <property type="protein sequence ID" value="SEC61868.1"/>
    <property type="molecule type" value="Genomic_DNA"/>
</dbReference>
<keyword evidence="1" id="KW-0812">Transmembrane</keyword>
<name>A0A1H4U086_9FLAO</name>
<feature type="transmembrane region" description="Helical" evidence="1">
    <location>
        <begin position="12"/>
        <end position="29"/>
    </location>
</feature>